<evidence type="ECO:0000256" key="4">
    <source>
        <dbReference type="ARBA" id="ARBA00022692"/>
    </source>
</evidence>
<dbReference type="Gene3D" id="3.40.50.300">
    <property type="entry name" value="P-loop containing nucleotide triphosphate hydrolases"/>
    <property type="match status" value="1"/>
</dbReference>
<dbReference type="EMBL" id="PXXU01000009">
    <property type="protein sequence ID" value="PSJ18155.1"/>
    <property type="molecule type" value="Genomic_DNA"/>
</dbReference>
<keyword evidence="4 9" id="KW-0812">Transmembrane</keyword>
<keyword evidence="6 9" id="KW-0472">Membrane</keyword>
<dbReference type="OrthoDB" id="9759295at2"/>
<gene>
    <name evidence="10" type="ORF">C7H79_04720</name>
</gene>
<keyword evidence="5 9" id="KW-1133">Transmembrane helix</keyword>
<keyword evidence="7" id="KW-0175">Coiled coil</keyword>
<evidence type="ECO:0000256" key="8">
    <source>
        <dbReference type="SAM" id="MobiDB-lite"/>
    </source>
</evidence>
<name>A0A2P7NXI8_9PROT</name>
<comment type="subcellular location">
    <subcellularLocation>
        <location evidence="1">Cell membrane</location>
        <topology evidence="1">Multi-pass membrane protein</topology>
    </subcellularLocation>
</comment>
<evidence type="ECO:0000256" key="2">
    <source>
        <dbReference type="ARBA" id="ARBA00008806"/>
    </source>
</evidence>
<dbReference type="Proteomes" id="UP000241912">
    <property type="component" value="Unassembled WGS sequence"/>
</dbReference>
<dbReference type="InterPro" id="IPR027417">
    <property type="entry name" value="P-loop_NTPase"/>
</dbReference>
<evidence type="ECO:0000256" key="1">
    <source>
        <dbReference type="ARBA" id="ARBA00004651"/>
    </source>
</evidence>
<dbReference type="PANTHER" id="PTHR37937">
    <property type="entry name" value="CONJUGATIVE TRANSFER: DNA TRANSPORT"/>
    <property type="match status" value="1"/>
</dbReference>
<feature type="transmembrane region" description="Helical" evidence="9">
    <location>
        <begin position="934"/>
        <end position="958"/>
    </location>
</feature>
<evidence type="ECO:0000313" key="11">
    <source>
        <dbReference type="Proteomes" id="UP000241912"/>
    </source>
</evidence>
<dbReference type="PANTHER" id="PTHR37937:SF1">
    <property type="entry name" value="CONJUGATIVE TRANSFER: DNA TRANSPORT"/>
    <property type="match status" value="1"/>
</dbReference>
<proteinExistence type="inferred from homology"/>
<dbReference type="SUPFAM" id="SSF52540">
    <property type="entry name" value="P-loop containing nucleoside triphosphate hydrolases"/>
    <property type="match status" value="1"/>
</dbReference>
<feature type="transmembrane region" description="Helical" evidence="9">
    <location>
        <begin position="886"/>
        <end position="910"/>
    </location>
</feature>
<evidence type="ECO:0000256" key="9">
    <source>
        <dbReference type="SAM" id="Phobius"/>
    </source>
</evidence>
<protein>
    <recommendedName>
        <fullName evidence="12">Type IV secretion system protein VirD4</fullName>
    </recommendedName>
</protein>
<comment type="similarity">
    <text evidence="2">Belongs to the VirD4/TraG family.</text>
</comment>
<evidence type="ECO:0000313" key="10">
    <source>
        <dbReference type="EMBL" id="PSJ18155.1"/>
    </source>
</evidence>
<evidence type="ECO:0000256" key="7">
    <source>
        <dbReference type="SAM" id="Coils"/>
    </source>
</evidence>
<comment type="caution">
    <text evidence="10">The sequence shown here is derived from an EMBL/GenBank/DDBJ whole genome shotgun (WGS) entry which is preliminary data.</text>
</comment>
<organism evidence="10 11">
    <name type="scientific">Nitrosomonas supralitoralis</name>
    <dbReference type="NCBI Taxonomy" id="2116706"/>
    <lineage>
        <taxon>Bacteria</taxon>
        <taxon>Pseudomonadati</taxon>
        <taxon>Pseudomonadota</taxon>
        <taxon>Betaproteobacteria</taxon>
        <taxon>Nitrosomonadales</taxon>
        <taxon>Nitrosomonadaceae</taxon>
        <taxon>Nitrosomonas</taxon>
    </lineage>
</organism>
<dbReference type="RefSeq" id="WP_106706138.1">
    <property type="nucleotide sequence ID" value="NZ_PXXU01000009.1"/>
</dbReference>
<dbReference type="InterPro" id="IPR051539">
    <property type="entry name" value="T4SS-coupling_protein"/>
</dbReference>
<reference evidence="10 11" key="1">
    <citation type="submission" date="2018-03" db="EMBL/GenBank/DDBJ databases">
        <title>Draft genome of Nitrosomonas supralitoralis APG5.</title>
        <authorList>
            <person name="Urakawa H."/>
            <person name="Lopez J.V."/>
        </authorList>
    </citation>
    <scope>NUCLEOTIDE SEQUENCE [LARGE SCALE GENOMIC DNA]</scope>
    <source>
        <strain evidence="10 11">APG5</strain>
    </source>
</reference>
<evidence type="ECO:0000256" key="3">
    <source>
        <dbReference type="ARBA" id="ARBA00022475"/>
    </source>
</evidence>
<accession>A0A2P7NXI8</accession>
<keyword evidence="3" id="KW-1003">Cell membrane</keyword>
<feature type="region of interest" description="Disordered" evidence="8">
    <location>
        <begin position="606"/>
        <end position="633"/>
    </location>
</feature>
<keyword evidence="11" id="KW-1185">Reference proteome</keyword>
<feature type="region of interest" description="Disordered" evidence="8">
    <location>
        <begin position="464"/>
        <end position="516"/>
    </location>
</feature>
<feature type="coiled-coil region" evidence="7">
    <location>
        <begin position="828"/>
        <end position="862"/>
    </location>
</feature>
<evidence type="ECO:0008006" key="12">
    <source>
        <dbReference type="Google" id="ProtNLM"/>
    </source>
</evidence>
<dbReference type="GO" id="GO:0005886">
    <property type="term" value="C:plasma membrane"/>
    <property type="evidence" value="ECO:0007669"/>
    <property type="project" value="UniProtKB-SubCell"/>
</dbReference>
<sequence length="984" mass="111438">MRKNVIEHTRANDVLATARWGEPDFMAQLYPYKEGSFWLGRNPHNPYQALGYNGEGHVFLAAGSGSGKGRSIIINNLIKWPGSLVSIDPKGINAAITAIRRGQGNEYCDGMGQDVYVLDPMNCADVPDELRAHYNLLDALDPYSGDLSAQADLIADAVCVIPKSGGDSAEWAEEGREFISIIIQWVVCSPYIHDKDRNLLTVKNLIMEGEYQRSVELQKKGINVDPYQILLDDMKESKANSGRIARQARNWQQSVKDLKKYYESIRISANRQLKFLNTDGMENTVSNTGVYPRTFRLSELRASKKGISIYLCLPPSNANPFARWQKAMIHLILAEMQKYHVKPDNGHDLLISIDEFPILGHMEKIIDNMNYIRESGVKLFIACQHLSNLKDIYGDNFEQFIAGAKLQIWFSPGGKFTGEYLSQLLGETEIIKYQRSITEGRNSSNAQATTIQNSKTAYESTAYTKGTNTSQNYNSSHTDNRSFSHSRSNANSTGKSNSWSKTSFSNKNWQHNNSSNWGISEGKAAGRNYGPHIFFESFEHATNYNNNSSNSKGGASGSGYGGGSGNSDTFGGGSTFNNTKTYTYTNTDGSSDTQSYGNTIGQSNAETVQTGTSNTDTIGYQHSNTHGESSSAGVTETFHKKPLLTVHEAEHYLKTIENDKHDAYPGLALIKIQGELPFLIRRINYDQDSIFERCFNPHPSHPYLPYSRLPLLEYEYTEDYYIPIVTPKELLDKGFIISPIKGLIQGQFIEKNMELFGIKSPYSGNWRKVRSKFDIEVIYVFELNKRSETGEAIIVRHREKFSDPIKSLKEFKAIFLKEMWKPILHWGLEEHEQCKRSEDKKRQEEREEAERKQKKLKETEARVAWQSFTEETIQLKKDSQLSMGKVVCSIVGLFILYESLCLTGAFFGFIDVDPLGILERNFLRNTSFIFKKGINLFFIFSTAFLGLIFSDPILKYFIFHPEKKRELDIKRKTLEESYGKNPIE</sequence>
<dbReference type="Pfam" id="PF02534">
    <property type="entry name" value="T4SS-DNA_transf"/>
    <property type="match status" value="1"/>
</dbReference>
<evidence type="ECO:0000256" key="6">
    <source>
        <dbReference type="ARBA" id="ARBA00023136"/>
    </source>
</evidence>
<dbReference type="AlphaFoldDB" id="A0A2P7NXI8"/>
<dbReference type="InterPro" id="IPR003688">
    <property type="entry name" value="TraG/VirD4"/>
</dbReference>
<evidence type="ECO:0000256" key="5">
    <source>
        <dbReference type="ARBA" id="ARBA00022989"/>
    </source>
</evidence>